<organism evidence="2 3">
    <name type="scientific">Clunio marinus</name>
    <dbReference type="NCBI Taxonomy" id="568069"/>
    <lineage>
        <taxon>Eukaryota</taxon>
        <taxon>Metazoa</taxon>
        <taxon>Ecdysozoa</taxon>
        <taxon>Arthropoda</taxon>
        <taxon>Hexapoda</taxon>
        <taxon>Insecta</taxon>
        <taxon>Pterygota</taxon>
        <taxon>Neoptera</taxon>
        <taxon>Endopterygota</taxon>
        <taxon>Diptera</taxon>
        <taxon>Nematocera</taxon>
        <taxon>Chironomoidea</taxon>
        <taxon>Chironomidae</taxon>
        <taxon>Clunio</taxon>
    </lineage>
</organism>
<gene>
    <name evidence="2" type="ORF">CLUMA_CG015640</name>
</gene>
<name>A0A1J1IQP4_9DIPT</name>
<proteinExistence type="predicted"/>
<reference evidence="2 3" key="1">
    <citation type="submission" date="2015-04" db="EMBL/GenBank/DDBJ databases">
        <authorList>
            <person name="Syromyatnikov M.Y."/>
            <person name="Popov V.N."/>
        </authorList>
    </citation>
    <scope>NUCLEOTIDE SEQUENCE [LARGE SCALE GENOMIC DNA]</scope>
</reference>
<dbReference type="AlphaFoldDB" id="A0A1J1IQP4"/>
<evidence type="ECO:0000256" key="1">
    <source>
        <dbReference type="SAM" id="MobiDB-lite"/>
    </source>
</evidence>
<accession>A0A1J1IQP4</accession>
<feature type="region of interest" description="Disordered" evidence="1">
    <location>
        <begin position="24"/>
        <end position="47"/>
    </location>
</feature>
<feature type="compositionally biased region" description="Basic and acidic residues" evidence="1">
    <location>
        <begin position="29"/>
        <end position="47"/>
    </location>
</feature>
<evidence type="ECO:0000313" key="2">
    <source>
        <dbReference type="EMBL" id="CRL02543.1"/>
    </source>
</evidence>
<protein>
    <submittedName>
        <fullName evidence="2">CLUMA_CG015640, isoform A</fullName>
    </submittedName>
</protein>
<dbReference type="EMBL" id="CVRI01000057">
    <property type="protein sequence ID" value="CRL02543.1"/>
    <property type="molecule type" value="Genomic_DNA"/>
</dbReference>
<evidence type="ECO:0000313" key="3">
    <source>
        <dbReference type="Proteomes" id="UP000183832"/>
    </source>
</evidence>
<sequence>MEERKIFLDSFRFHQFLVETMHFSSTNNKGEKKSRSDQSTNESKENNEIIILRSREIQNVPLISLKVFSSANKLSKMKTSKTYIKKLI</sequence>
<dbReference type="Proteomes" id="UP000183832">
    <property type="component" value="Unassembled WGS sequence"/>
</dbReference>
<keyword evidence="3" id="KW-1185">Reference proteome</keyword>